<organism evidence="2 3">
    <name type="scientific">Diabrotica balteata</name>
    <name type="common">Banded cucumber beetle</name>
    <dbReference type="NCBI Taxonomy" id="107213"/>
    <lineage>
        <taxon>Eukaryota</taxon>
        <taxon>Metazoa</taxon>
        <taxon>Ecdysozoa</taxon>
        <taxon>Arthropoda</taxon>
        <taxon>Hexapoda</taxon>
        <taxon>Insecta</taxon>
        <taxon>Pterygota</taxon>
        <taxon>Neoptera</taxon>
        <taxon>Endopterygota</taxon>
        <taxon>Coleoptera</taxon>
        <taxon>Polyphaga</taxon>
        <taxon>Cucujiformia</taxon>
        <taxon>Chrysomeloidea</taxon>
        <taxon>Chrysomelidae</taxon>
        <taxon>Galerucinae</taxon>
        <taxon>Diabroticina</taxon>
        <taxon>Diabroticites</taxon>
        <taxon>Diabrotica</taxon>
    </lineage>
</organism>
<evidence type="ECO:0000313" key="2">
    <source>
        <dbReference type="EMBL" id="CAG9835927.1"/>
    </source>
</evidence>
<dbReference type="Proteomes" id="UP001153709">
    <property type="component" value="Chromosome 6"/>
</dbReference>
<evidence type="ECO:0000313" key="3">
    <source>
        <dbReference type="Proteomes" id="UP001153709"/>
    </source>
</evidence>
<feature type="signal peptide" evidence="1">
    <location>
        <begin position="1"/>
        <end position="24"/>
    </location>
</feature>
<keyword evidence="3" id="KW-1185">Reference proteome</keyword>
<keyword evidence="1" id="KW-0732">Signal</keyword>
<protein>
    <submittedName>
        <fullName evidence="2">Uncharacterized protein</fullName>
    </submittedName>
</protein>
<accession>A0A9N9T7H7</accession>
<proteinExistence type="predicted"/>
<dbReference type="OrthoDB" id="10386523at2759"/>
<reference evidence="2" key="1">
    <citation type="submission" date="2022-01" db="EMBL/GenBank/DDBJ databases">
        <authorList>
            <person name="King R."/>
        </authorList>
    </citation>
    <scope>NUCLEOTIDE SEQUENCE</scope>
</reference>
<dbReference type="EMBL" id="OU898281">
    <property type="protein sequence ID" value="CAG9835927.1"/>
    <property type="molecule type" value="Genomic_DNA"/>
</dbReference>
<feature type="chain" id="PRO_5040363334" evidence="1">
    <location>
        <begin position="25"/>
        <end position="157"/>
    </location>
</feature>
<dbReference type="AlphaFoldDB" id="A0A9N9T7H7"/>
<gene>
    <name evidence="2" type="ORF">DIABBA_LOCUS9073</name>
</gene>
<sequence length="157" mass="17481">MRNLHVFCIVAVIFISVLRNGSQATKSSTGISFGDLQELFVAVDKIVDNPDEFFDKVKQELEKENITLRTLNFPDSPQLRFLGIGSIFDKVKDTVSGIFNWGSSVVPFETITAAILKVLRIIFGERIANVTGAIHCLIKSFLSLFINYVLPMLKVLG</sequence>
<name>A0A9N9T7H7_DIABA</name>
<evidence type="ECO:0000256" key="1">
    <source>
        <dbReference type="SAM" id="SignalP"/>
    </source>
</evidence>